<dbReference type="InterPro" id="IPR038763">
    <property type="entry name" value="DHH_sf"/>
</dbReference>
<dbReference type="GeneID" id="57753113"/>
<sequence>MIWNKKDIGKELVKELTQNYGCDALTASILVRRGIINGEDILFYLENDPRFFHNPFLFKNMEDAVDRILNAKDEGEKVLIFGDRDVDGITATTVLYEALIDMGLDAQWRVPSGDETYGLSNEVIDQFAEDYGTLIITVDCGISNMAEIAYAAEKGIDTIVVDHHTPQETLPPAAVIINHKIADCGYPQTDLSGCATAWKLAVALRFSRSELYKQEICLLTIVPENEAYTVHVLKLLNMVEIDRIAETIIPGMVRFDQTRLLAFLKGQQIFVWDGPLQKRLFEKAFGKNFELQYYDLQPDISKKFPQVSGMSLLRLKDLSRIGRYHKNKNDELDGFMNLFITYVQQTENLFTEREKRELQLVALSTIADLMELQGENRIIVKQGLAAMSTNPREGLKELLAKQKLLGKKLSTDDIGWQVSPLINATGRMGKPETAIELFLADTAEKRNEKANAIITMNEERKQLGAEGWDIAEPLARESLPRFSGNLAIAVSDKIHRGITGILSNRLANTLQVPVIVICILPDGTAIGSCRSARGYHLLALLEPSADLFYDYGGHNFAAGFSLAKEQLPELLHAFELYAAAMEFSEDGETEELIIDAELPHEYLTPKLLELADLFEPYGEKSPKLLFTASNIKILNVSALGKTEKVHLKLTLDCGTYKWPALYWNAVEKLNVDFAVGDSVDAVFTINRNSFNGTVTPQMIIQDMKRSAHA</sequence>
<dbReference type="Gene3D" id="2.40.50.460">
    <property type="match status" value="1"/>
</dbReference>
<dbReference type="EMBL" id="CP042817">
    <property type="protein sequence ID" value="QEJ98083.1"/>
    <property type="molecule type" value="Genomic_DNA"/>
</dbReference>
<feature type="domain" description="RecJ OB" evidence="8">
    <location>
        <begin position="594"/>
        <end position="702"/>
    </location>
</feature>
<dbReference type="GO" id="GO:0003676">
    <property type="term" value="F:nucleic acid binding"/>
    <property type="evidence" value="ECO:0007669"/>
    <property type="project" value="InterPro"/>
</dbReference>
<keyword evidence="3" id="KW-0540">Nuclease</keyword>
<evidence type="ECO:0000259" key="8">
    <source>
        <dbReference type="Pfam" id="PF17768"/>
    </source>
</evidence>
<dbReference type="PANTHER" id="PTHR30255:SF2">
    <property type="entry name" value="SINGLE-STRANDED-DNA-SPECIFIC EXONUCLEASE RECJ"/>
    <property type="match status" value="1"/>
</dbReference>
<dbReference type="OrthoDB" id="9809852at2"/>
<evidence type="ECO:0000259" key="6">
    <source>
        <dbReference type="Pfam" id="PF01368"/>
    </source>
</evidence>
<dbReference type="GO" id="GO:0006281">
    <property type="term" value="P:DNA repair"/>
    <property type="evidence" value="ECO:0007669"/>
    <property type="project" value="InterPro"/>
</dbReference>
<keyword evidence="11" id="KW-1185">Reference proteome</keyword>
<keyword evidence="5 9" id="KW-0269">Exonuclease</keyword>
<dbReference type="Proteomes" id="UP000323594">
    <property type="component" value="Chromosome"/>
</dbReference>
<dbReference type="InterPro" id="IPR001667">
    <property type="entry name" value="DDH_dom"/>
</dbReference>
<dbReference type="InterPro" id="IPR051673">
    <property type="entry name" value="SSDNA_exonuclease_RecJ"/>
</dbReference>
<dbReference type="Gene3D" id="3.90.1640.30">
    <property type="match status" value="2"/>
</dbReference>
<dbReference type="InterPro" id="IPR004610">
    <property type="entry name" value="RecJ"/>
</dbReference>
<dbReference type="InterPro" id="IPR041122">
    <property type="entry name" value="RecJ_OB"/>
</dbReference>
<dbReference type="Pfam" id="PF17768">
    <property type="entry name" value="RecJ_OB"/>
    <property type="match status" value="1"/>
</dbReference>
<evidence type="ECO:0000256" key="2">
    <source>
        <dbReference type="ARBA" id="ARBA00019841"/>
    </source>
</evidence>
<dbReference type="Proteomes" id="UP000042527">
    <property type="component" value="Unassembled WGS sequence"/>
</dbReference>
<evidence type="ECO:0000313" key="12">
    <source>
        <dbReference type="Proteomes" id="UP000323594"/>
    </source>
</evidence>
<dbReference type="EMBL" id="CDNC01000012">
    <property type="protein sequence ID" value="CEM61514.1"/>
    <property type="molecule type" value="Genomic_DNA"/>
</dbReference>
<dbReference type="GO" id="GO:0008409">
    <property type="term" value="F:5'-3' exonuclease activity"/>
    <property type="evidence" value="ECO:0007669"/>
    <property type="project" value="InterPro"/>
</dbReference>
<dbReference type="AlphaFoldDB" id="A0A0B7GSF0"/>
<feature type="domain" description="DDH" evidence="6">
    <location>
        <begin position="77"/>
        <end position="206"/>
    </location>
</feature>
<evidence type="ECO:0000256" key="3">
    <source>
        <dbReference type="ARBA" id="ARBA00022722"/>
    </source>
</evidence>
<name>A0A0B7GSF0_TREPH</name>
<evidence type="ECO:0000256" key="1">
    <source>
        <dbReference type="ARBA" id="ARBA00005915"/>
    </source>
</evidence>
<dbReference type="Pfam" id="PF02272">
    <property type="entry name" value="DHHA1"/>
    <property type="match status" value="1"/>
</dbReference>
<dbReference type="GO" id="GO:0006310">
    <property type="term" value="P:DNA recombination"/>
    <property type="evidence" value="ECO:0007669"/>
    <property type="project" value="InterPro"/>
</dbReference>
<evidence type="ECO:0000259" key="7">
    <source>
        <dbReference type="Pfam" id="PF02272"/>
    </source>
</evidence>
<protein>
    <recommendedName>
        <fullName evidence="2">Single-stranded-DNA-specific exonuclease RecJ</fullName>
    </recommendedName>
</protein>
<dbReference type="Pfam" id="PF01368">
    <property type="entry name" value="DHH"/>
    <property type="match status" value="1"/>
</dbReference>
<organism evidence="9 11">
    <name type="scientific">Treponema phagedenis</name>
    <dbReference type="NCBI Taxonomy" id="162"/>
    <lineage>
        <taxon>Bacteria</taxon>
        <taxon>Pseudomonadati</taxon>
        <taxon>Spirochaetota</taxon>
        <taxon>Spirochaetia</taxon>
        <taxon>Spirochaetales</taxon>
        <taxon>Treponemataceae</taxon>
        <taxon>Treponema</taxon>
    </lineage>
</organism>
<dbReference type="PANTHER" id="PTHR30255">
    <property type="entry name" value="SINGLE-STRANDED-DNA-SPECIFIC EXONUCLEASE RECJ"/>
    <property type="match status" value="1"/>
</dbReference>
<comment type="similarity">
    <text evidence="1">Belongs to the RecJ family.</text>
</comment>
<feature type="domain" description="DHHA1" evidence="7">
    <location>
        <begin position="485"/>
        <end position="578"/>
    </location>
</feature>
<reference evidence="10 12" key="3">
    <citation type="submission" date="2019-08" db="EMBL/GenBank/DDBJ databases">
        <authorList>
            <person name="Kuhnert P."/>
        </authorList>
    </citation>
    <scope>NUCLEOTIDE SEQUENCE [LARGE SCALE GENOMIC DNA]</scope>
    <source>
        <strain evidence="10 12">B36.5</strain>
    </source>
</reference>
<dbReference type="SUPFAM" id="SSF64182">
    <property type="entry name" value="DHH phosphoesterases"/>
    <property type="match status" value="2"/>
</dbReference>
<evidence type="ECO:0000256" key="4">
    <source>
        <dbReference type="ARBA" id="ARBA00022801"/>
    </source>
</evidence>
<proteinExistence type="inferred from homology"/>
<keyword evidence="4 9" id="KW-0378">Hydrolase</keyword>
<evidence type="ECO:0000313" key="9">
    <source>
        <dbReference type="EMBL" id="CEM61514.1"/>
    </source>
</evidence>
<dbReference type="NCBIfam" id="TIGR00644">
    <property type="entry name" value="recJ"/>
    <property type="match status" value="1"/>
</dbReference>
<accession>A0A0B7GSF0</accession>
<reference evidence="9" key="1">
    <citation type="submission" date="2015-01" db="EMBL/GenBank/DDBJ databases">
        <authorList>
            <person name="Xiang T."/>
            <person name="Song Y."/>
            <person name="Huang L."/>
            <person name="Wang B."/>
            <person name="Wu P."/>
        </authorList>
    </citation>
    <scope>NUCLEOTIDE SEQUENCE [LARGE SCALE GENOMIC DNA]</scope>
    <source>
        <strain evidence="9">V1</strain>
    </source>
</reference>
<evidence type="ECO:0000313" key="11">
    <source>
        <dbReference type="Proteomes" id="UP000042527"/>
    </source>
</evidence>
<evidence type="ECO:0000256" key="5">
    <source>
        <dbReference type="ARBA" id="ARBA00022839"/>
    </source>
</evidence>
<reference evidence="11" key="2">
    <citation type="submission" date="2015-01" db="EMBL/GenBank/DDBJ databases">
        <authorList>
            <person name="Manzoor Shahid"/>
            <person name="Zubair Saima"/>
        </authorList>
    </citation>
    <scope>NUCLEOTIDE SEQUENCE [LARGE SCALE GENOMIC DNA]</scope>
    <source>
        <strain evidence="11">V1</strain>
    </source>
</reference>
<dbReference type="InterPro" id="IPR003156">
    <property type="entry name" value="DHHA1_dom"/>
</dbReference>
<gene>
    <name evidence="9" type="primary">recJ</name>
    <name evidence="10" type="ORF">FUT82_08790</name>
    <name evidence="9" type="ORF">TPHV1_20051</name>
</gene>
<evidence type="ECO:0000313" key="10">
    <source>
        <dbReference type="EMBL" id="QEJ98083.1"/>
    </source>
</evidence>
<dbReference type="RefSeq" id="WP_002694879.1">
    <property type="nucleotide sequence ID" value="NZ_CDNC01000012.1"/>
</dbReference>